<keyword evidence="2" id="KW-1003">Cell membrane</keyword>
<dbReference type="RefSeq" id="WP_245271100.1">
    <property type="nucleotide sequence ID" value="NZ_CM002917.1"/>
</dbReference>
<dbReference type="Pfam" id="PF00892">
    <property type="entry name" value="EamA"/>
    <property type="match status" value="1"/>
</dbReference>
<accession>A9D0B3</accession>
<dbReference type="GO" id="GO:0005886">
    <property type="term" value="C:plasma membrane"/>
    <property type="evidence" value="ECO:0007669"/>
    <property type="project" value="UniProtKB-SubCell"/>
</dbReference>
<dbReference type="Proteomes" id="UP000004291">
    <property type="component" value="Chromosome"/>
</dbReference>
<feature type="transmembrane region" description="Helical" evidence="6">
    <location>
        <begin position="205"/>
        <end position="223"/>
    </location>
</feature>
<evidence type="ECO:0000256" key="4">
    <source>
        <dbReference type="ARBA" id="ARBA00022989"/>
    </source>
</evidence>
<dbReference type="InterPro" id="IPR037185">
    <property type="entry name" value="EmrE-like"/>
</dbReference>
<protein>
    <submittedName>
        <fullName evidence="8">Putative permease, DMT superfamily</fullName>
    </submittedName>
</protein>
<evidence type="ECO:0000313" key="9">
    <source>
        <dbReference type="Proteomes" id="UP000004291"/>
    </source>
</evidence>
<feature type="transmembrane region" description="Helical" evidence="6">
    <location>
        <begin position="229"/>
        <end position="248"/>
    </location>
</feature>
<dbReference type="SUPFAM" id="SSF103481">
    <property type="entry name" value="Multidrug resistance efflux transporter EmrE"/>
    <property type="match status" value="2"/>
</dbReference>
<dbReference type="PANTHER" id="PTHR42920">
    <property type="entry name" value="OS03G0707200 PROTEIN-RELATED"/>
    <property type="match status" value="1"/>
</dbReference>
<reference evidence="8 9" key="1">
    <citation type="submission" date="2007-10" db="EMBL/GenBank/DDBJ databases">
        <authorList>
            <person name="Wagner-Dobler I."/>
            <person name="Ferriera S."/>
            <person name="Johnson J."/>
            <person name="Kravitz S."/>
            <person name="Beeson K."/>
            <person name="Sutton G."/>
            <person name="Rogers Y.-H."/>
            <person name="Friedman R."/>
            <person name="Frazier M."/>
            <person name="Venter J.C."/>
        </authorList>
    </citation>
    <scope>NUCLEOTIDE SEQUENCE [LARGE SCALE GENOMIC DNA]</scope>
    <source>
        <strain evidence="8 9">DFL-43</strain>
    </source>
</reference>
<gene>
    <name evidence="8" type="ORF">HPDFL43_02175</name>
</gene>
<keyword evidence="3 6" id="KW-0812">Transmembrane</keyword>
<dbReference type="InterPro" id="IPR000620">
    <property type="entry name" value="EamA_dom"/>
</dbReference>
<evidence type="ECO:0000256" key="2">
    <source>
        <dbReference type="ARBA" id="ARBA00022475"/>
    </source>
</evidence>
<keyword evidence="4 6" id="KW-1133">Transmembrane helix</keyword>
<comment type="subcellular location">
    <subcellularLocation>
        <location evidence="1">Cell membrane</location>
        <topology evidence="1">Multi-pass membrane protein</topology>
    </subcellularLocation>
</comment>
<feature type="transmembrane region" description="Helical" evidence="6">
    <location>
        <begin position="145"/>
        <end position="162"/>
    </location>
</feature>
<evidence type="ECO:0000259" key="7">
    <source>
        <dbReference type="Pfam" id="PF00892"/>
    </source>
</evidence>
<keyword evidence="9" id="KW-1185">Reference proteome</keyword>
<evidence type="ECO:0000256" key="5">
    <source>
        <dbReference type="ARBA" id="ARBA00023136"/>
    </source>
</evidence>
<feature type="transmembrane region" description="Helical" evidence="6">
    <location>
        <begin position="20"/>
        <end position="39"/>
    </location>
</feature>
<feature type="transmembrane region" description="Helical" evidence="6">
    <location>
        <begin position="59"/>
        <end position="77"/>
    </location>
</feature>
<reference evidence="8 9" key="2">
    <citation type="submission" date="2012-06" db="EMBL/GenBank/DDBJ databases">
        <authorList>
            <person name="Fiebig A."/>
        </authorList>
    </citation>
    <scope>NUCLEOTIDE SEQUENCE [LARGE SCALE GENOMIC DNA]</scope>
    <source>
        <strain evidence="8 9">DFL-43</strain>
    </source>
</reference>
<feature type="domain" description="EamA" evidence="7">
    <location>
        <begin position="170"/>
        <end position="301"/>
    </location>
</feature>
<comment type="caution">
    <text evidence="8">The sequence shown here is derived from an EMBL/GenBank/DDBJ whole genome shotgun (WGS) entry which is preliminary data.</text>
</comment>
<feature type="transmembrane region" description="Helical" evidence="6">
    <location>
        <begin position="284"/>
        <end position="303"/>
    </location>
</feature>
<keyword evidence="5 6" id="KW-0472">Membrane</keyword>
<dbReference type="PANTHER" id="PTHR42920:SF11">
    <property type="entry name" value="INNER MEMBRANE PROTEIN YTFF"/>
    <property type="match status" value="1"/>
</dbReference>
<feature type="transmembrane region" description="Helical" evidence="6">
    <location>
        <begin position="168"/>
        <end position="185"/>
    </location>
</feature>
<evidence type="ECO:0000256" key="6">
    <source>
        <dbReference type="SAM" id="Phobius"/>
    </source>
</evidence>
<evidence type="ECO:0000256" key="3">
    <source>
        <dbReference type="ARBA" id="ARBA00022692"/>
    </source>
</evidence>
<proteinExistence type="predicted"/>
<sequence length="308" mass="31642">MLTNSGGPIPPSSPFESPSLRLILLTALTMTAFAANSVLGRMAIGSGETPLIDPATYSAVRLIAGAVALALIVWFSMARRGQSELARSGSWSSAFALFVYAAAFSYAYVALDTGVGALILFACVQATMIGWSLKEGDRPSPLEWLGLLTAFGAFIWLVSPGLAAPDPLAAAAMAVSGIAWGAYSLRGRGLPDPLKATADNFLRSVVFLAPLGVLVAIAGLPVHATGSGLVLAVLSGAVTSGIGYALWYRVLKQIGGTQGAIVQLTVPVIAAFGGTLFLAEAWTLRLAVSSVLILGGVALAILAKQRRG</sequence>
<feature type="transmembrane region" description="Helical" evidence="6">
    <location>
        <begin position="260"/>
        <end position="278"/>
    </location>
</feature>
<dbReference type="InterPro" id="IPR051258">
    <property type="entry name" value="Diverse_Substrate_Transporter"/>
</dbReference>
<evidence type="ECO:0000313" key="8">
    <source>
        <dbReference type="EMBL" id="EDQ34966.2"/>
    </source>
</evidence>
<dbReference type="AlphaFoldDB" id="A9D0B3"/>
<organism evidence="8 9">
    <name type="scientific">Hoeflea phototrophica (strain DSM 17068 / NCIMB 14078 / DFL-43)</name>
    <dbReference type="NCBI Taxonomy" id="411684"/>
    <lineage>
        <taxon>Bacteria</taxon>
        <taxon>Pseudomonadati</taxon>
        <taxon>Pseudomonadota</taxon>
        <taxon>Alphaproteobacteria</taxon>
        <taxon>Hyphomicrobiales</taxon>
        <taxon>Rhizobiaceae</taxon>
        <taxon>Hoeflea</taxon>
    </lineage>
</organism>
<dbReference type="HOGENOM" id="CLU_069324_0_0_5"/>
<dbReference type="eggNOG" id="COG0697">
    <property type="taxonomic scope" value="Bacteria"/>
</dbReference>
<evidence type="ECO:0000256" key="1">
    <source>
        <dbReference type="ARBA" id="ARBA00004651"/>
    </source>
</evidence>
<dbReference type="EMBL" id="ABIA03000002">
    <property type="protein sequence ID" value="EDQ34966.2"/>
    <property type="molecule type" value="Genomic_DNA"/>
</dbReference>
<name>A9D0B3_HOEPD</name>